<reference evidence="2" key="1">
    <citation type="submission" date="2019-08" db="EMBL/GenBank/DDBJ databases">
        <title>The genome of the North American firefly Photinus pyralis.</title>
        <authorList>
            <consortium name="Photinus pyralis genome working group"/>
            <person name="Fallon T.R."/>
            <person name="Sander Lower S.E."/>
            <person name="Weng J.-K."/>
        </authorList>
    </citation>
    <scope>NUCLEOTIDE SEQUENCE</scope>
    <source>
        <strain evidence="2">TRF0915ILg1</strain>
        <tissue evidence="2">Whole body</tissue>
    </source>
</reference>
<proteinExistence type="predicted"/>
<evidence type="ECO:0000256" key="1">
    <source>
        <dbReference type="SAM" id="MobiDB-lite"/>
    </source>
</evidence>
<dbReference type="PANTHER" id="PTHR47027">
    <property type="entry name" value="REVERSE TRANSCRIPTASE DOMAIN-CONTAINING PROTEIN"/>
    <property type="match status" value="1"/>
</dbReference>
<accession>A0A8K0CSQ6</accession>
<keyword evidence="3" id="KW-1185">Reference proteome</keyword>
<name>A0A8K0CSQ6_IGNLU</name>
<comment type="caution">
    <text evidence="2">The sequence shown here is derived from an EMBL/GenBank/DDBJ whole genome shotgun (WGS) entry which is preliminary data.</text>
</comment>
<organism evidence="2 3">
    <name type="scientific">Ignelater luminosus</name>
    <name type="common">Cucubano</name>
    <name type="synonym">Pyrophorus luminosus</name>
    <dbReference type="NCBI Taxonomy" id="2038154"/>
    <lineage>
        <taxon>Eukaryota</taxon>
        <taxon>Metazoa</taxon>
        <taxon>Ecdysozoa</taxon>
        <taxon>Arthropoda</taxon>
        <taxon>Hexapoda</taxon>
        <taxon>Insecta</taxon>
        <taxon>Pterygota</taxon>
        <taxon>Neoptera</taxon>
        <taxon>Endopterygota</taxon>
        <taxon>Coleoptera</taxon>
        <taxon>Polyphaga</taxon>
        <taxon>Elateriformia</taxon>
        <taxon>Elateroidea</taxon>
        <taxon>Elateridae</taxon>
        <taxon>Agrypninae</taxon>
        <taxon>Pyrophorini</taxon>
        <taxon>Ignelater</taxon>
    </lineage>
</organism>
<evidence type="ECO:0000313" key="3">
    <source>
        <dbReference type="Proteomes" id="UP000801492"/>
    </source>
</evidence>
<dbReference type="OrthoDB" id="1293503at2759"/>
<dbReference type="Proteomes" id="UP000801492">
    <property type="component" value="Unassembled WGS sequence"/>
</dbReference>
<feature type="region of interest" description="Disordered" evidence="1">
    <location>
        <begin position="98"/>
        <end position="132"/>
    </location>
</feature>
<protein>
    <submittedName>
        <fullName evidence="2">Uncharacterized protein</fullName>
    </submittedName>
</protein>
<gene>
    <name evidence="2" type="ORF">ILUMI_15597</name>
</gene>
<sequence length="132" mass="15287">MVIARTLQKVKIRIEQIELEQVKQLKYLGSWITEDGKIGAQLDNSVQAPTKLYFSLNRQILNKKELYTRIKIRMSSVLYVPILTYGSEVWTLRKSWANGSSEKEIQGQTKTQVERRDPVLPATDRTGMERCD</sequence>
<dbReference type="EMBL" id="VTPC01049760">
    <property type="protein sequence ID" value="KAF2890576.1"/>
    <property type="molecule type" value="Genomic_DNA"/>
</dbReference>
<evidence type="ECO:0000313" key="2">
    <source>
        <dbReference type="EMBL" id="KAF2890576.1"/>
    </source>
</evidence>
<dbReference type="PANTHER" id="PTHR47027:SF30">
    <property type="entry name" value="THAP-TYPE DOMAIN-CONTAINING PROTEIN"/>
    <property type="match status" value="1"/>
</dbReference>
<dbReference type="AlphaFoldDB" id="A0A8K0CSQ6"/>